<sequence length="380" mass="43376">MSDKADSSSSGGSSWWGNFVKTAKEKSLSAMEVIKSDLAEFTQTMSTDAVSLLNEASGSLATEGEQPGSLFKTITKSISEITENFHFNITEPQSEATNSESTQKLTTSSRPLIHDRLKKDLENLQTNEQTFLNEPQDSNYSEWENNFNMDNFKSAISDLLIENNTMRLLYSQLVPAQISNIQFWSRYFFKVNQLEEEHKKRVKLIEKATIDAQSEQKEIDWDDDEDTLPTSCESKDKDSIQNLEHVSEVLESTQKLSESVVEDNNEQQQKENLVIEEKVENNLEESLIRQQSMTQSIAKTEDSDEWEKVSNVVSTENEEKTDYEEVDSNQTQSEETNNKPQHASENKEGDLSKKRENLLSKLEKTEGNSATTDAEWDEWD</sequence>
<evidence type="ECO:0000256" key="1">
    <source>
        <dbReference type="SAM" id="MobiDB-lite"/>
    </source>
</evidence>
<evidence type="ECO:0000313" key="4">
    <source>
        <dbReference type="Proteomes" id="UP000663879"/>
    </source>
</evidence>
<dbReference type="Proteomes" id="UP000663879">
    <property type="component" value="Unassembled WGS sequence"/>
</dbReference>
<dbReference type="PROSITE" id="PS50858">
    <property type="entry name" value="BSD"/>
    <property type="match status" value="1"/>
</dbReference>
<dbReference type="InterPro" id="IPR005607">
    <property type="entry name" value="BSD_dom"/>
</dbReference>
<accession>A0A813PB22</accession>
<evidence type="ECO:0000313" key="3">
    <source>
        <dbReference type="EMBL" id="CAF0746201.1"/>
    </source>
</evidence>
<dbReference type="Pfam" id="PF03909">
    <property type="entry name" value="BSD"/>
    <property type="match status" value="1"/>
</dbReference>
<dbReference type="PANTHER" id="PTHR16019">
    <property type="entry name" value="SYNAPSE-ASSOCIATED PROTEIN"/>
    <property type="match status" value="1"/>
</dbReference>
<dbReference type="OrthoDB" id="73788at2759"/>
<name>A0A813PB22_9BILA</name>
<comment type="caution">
    <text evidence="3">The sequence shown here is derived from an EMBL/GenBank/DDBJ whole genome shotgun (WGS) entry which is preliminary data.</text>
</comment>
<feature type="compositionally biased region" description="Polar residues" evidence="1">
    <location>
        <begin position="328"/>
        <end position="341"/>
    </location>
</feature>
<evidence type="ECO:0000259" key="2">
    <source>
        <dbReference type="PROSITE" id="PS50858"/>
    </source>
</evidence>
<dbReference type="SMART" id="SM00751">
    <property type="entry name" value="BSD"/>
    <property type="match status" value="1"/>
</dbReference>
<dbReference type="PANTHER" id="PTHR16019:SF5">
    <property type="entry name" value="BSD DOMAIN-CONTAINING PROTEIN 1"/>
    <property type="match status" value="1"/>
</dbReference>
<feature type="region of interest" description="Disordered" evidence="1">
    <location>
        <begin position="217"/>
        <end position="236"/>
    </location>
</feature>
<feature type="domain" description="BSD" evidence="2">
    <location>
        <begin position="143"/>
        <end position="195"/>
    </location>
</feature>
<dbReference type="InterPro" id="IPR035925">
    <property type="entry name" value="BSD_dom_sf"/>
</dbReference>
<dbReference type="InterPro" id="IPR051494">
    <property type="entry name" value="BSD_domain-containing"/>
</dbReference>
<organism evidence="3 4">
    <name type="scientific">Brachionus calyciflorus</name>
    <dbReference type="NCBI Taxonomy" id="104777"/>
    <lineage>
        <taxon>Eukaryota</taxon>
        <taxon>Metazoa</taxon>
        <taxon>Spiralia</taxon>
        <taxon>Gnathifera</taxon>
        <taxon>Rotifera</taxon>
        <taxon>Eurotatoria</taxon>
        <taxon>Monogononta</taxon>
        <taxon>Pseudotrocha</taxon>
        <taxon>Ploima</taxon>
        <taxon>Brachionidae</taxon>
        <taxon>Brachionus</taxon>
    </lineage>
</organism>
<dbReference type="SUPFAM" id="SSF140383">
    <property type="entry name" value="BSD domain-like"/>
    <property type="match status" value="1"/>
</dbReference>
<dbReference type="AlphaFoldDB" id="A0A813PB22"/>
<keyword evidence="4" id="KW-1185">Reference proteome</keyword>
<gene>
    <name evidence="3" type="ORF">OXX778_LOCUS3663</name>
</gene>
<feature type="compositionally biased region" description="Basic and acidic residues" evidence="1">
    <location>
        <begin position="342"/>
        <end position="366"/>
    </location>
</feature>
<protein>
    <recommendedName>
        <fullName evidence="2">BSD domain-containing protein</fullName>
    </recommendedName>
</protein>
<feature type="region of interest" description="Disordered" evidence="1">
    <location>
        <begin position="294"/>
        <end position="380"/>
    </location>
</feature>
<proteinExistence type="predicted"/>
<dbReference type="Gene3D" id="1.10.3970.10">
    <property type="entry name" value="BSD domain"/>
    <property type="match status" value="1"/>
</dbReference>
<dbReference type="GO" id="GO:0005737">
    <property type="term" value="C:cytoplasm"/>
    <property type="evidence" value="ECO:0007669"/>
    <property type="project" value="TreeGrafter"/>
</dbReference>
<reference evidence="3" key="1">
    <citation type="submission" date="2021-02" db="EMBL/GenBank/DDBJ databases">
        <authorList>
            <person name="Nowell W R."/>
        </authorList>
    </citation>
    <scope>NUCLEOTIDE SEQUENCE</scope>
    <source>
        <strain evidence="3">Ploen Becks lab</strain>
    </source>
</reference>
<dbReference type="EMBL" id="CAJNOC010000330">
    <property type="protein sequence ID" value="CAF0746201.1"/>
    <property type="molecule type" value="Genomic_DNA"/>
</dbReference>